<organism evidence="1 2">
    <name type="scientific">Streblomastix strix</name>
    <dbReference type="NCBI Taxonomy" id="222440"/>
    <lineage>
        <taxon>Eukaryota</taxon>
        <taxon>Metamonada</taxon>
        <taxon>Preaxostyla</taxon>
        <taxon>Oxymonadida</taxon>
        <taxon>Streblomastigidae</taxon>
        <taxon>Streblomastix</taxon>
    </lineage>
</organism>
<dbReference type="EMBL" id="SNRW01002945">
    <property type="protein sequence ID" value="KAA6391241.1"/>
    <property type="molecule type" value="Genomic_DNA"/>
</dbReference>
<gene>
    <name evidence="1" type="ORF">EZS28_013230</name>
</gene>
<evidence type="ECO:0000313" key="2">
    <source>
        <dbReference type="Proteomes" id="UP000324800"/>
    </source>
</evidence>
<sequence length="160" mass="18904">MMKVNTGLTSVQVYHILQMEEIRAFWRVYNFELRVACVRKEYQSENNSETLFQLKQQEKNQEIDAEDIGIYPYHHAITDQDTIPLTEKMNLKNYHDQEVIQDLENTRVQEKLEQMLIGIIIDLKPETNQEVEAEECIEEGSIIINCSQSTYILIFNFHCT</sequence>
<evidence type="ECO:0000313" key="1">
    <source>
        <dbReference type="EMBL" id="KAA6391241.1"/>
    </source>
</evidence>
<comment type="caution">
    <text evidence="1">The sequence shown here is derived from an EMBL/GenBank/DDBJ whole genome shotgun (WGS) entry which is preliminary data.</text>
</comment>
<reference evidence="1 2" key="1">
    <citation type="submission" date="2019-03" db="EMBL/GenBank/DDBJ databases">
        <title>Single cell metagenomics reveals metabolic interactions within the superorganism composed of flagellate Streblomastix strix and complex community of Bacteroidetes bacteria on its surface.</title>
        <authorList>
            <person name="Treitli S.C."/>
            <person name="Kolisko M."/>
            <person name="Husnik F."/>
            <person name="Keeling P."/>
            <person name="Hampl V."/>
        </authorList>
    </citation>
    <scope>NUCLEOTIDE SEQUENCE [LARGE SCALE GENOMIC DNA]</scope>
    <source>
        <strain evidence="1">ST1C</strain>
    </source>
</reference>
<dbReference type="AlphaFoldDB" id="A0A5J4W8I3"/>
<proteinExistence type="predicted"/>
<accession>A0A5J4W8I3</accession>
<dbReference type="Proteomes" id="UP000324800">
    <property type="component" value="Unassembled WGS sequence"/>
</dbReference>
<protein>
    <submittedName>
        <fullName evidence="1">Uncharacterized protein</fullName>
    </submittedName>
</protein>
<name>A0A5J4W8I3_9EUKA</name>